<gene>
    <name evidence="2" type="ORF">LEP48_06535</name>
</gene>
<protein>
    <submittedName>
        <fullName evidence="2">DUF2530 domain-containing protein</fullName>
    </submittedName>
</protein>
<name>A0ABS7ZD92_9MICO</name>
<evidence type="ECO:0000256" key="1">
    <source>
        <dbReference type="SAM" id="Phobius"/>
    </source>
</evidence>
<dbReference type="Pfam" id="PF10745">
    <property type="entry name" value="DUF2530"/>
    <property type="match status" value="1"/>
</dbReference>
<reference evidence="2 3" key="1">
    <citation type="submission" date="2021-09" db="EMBL/GenBank/DDBJ databases">
        <title>Isoptericola luteus sp. nov., a novel bacterium isolated from Harbin, the capital city of Heilongjiang province.</title>
        <authorList>
            <person name="Li J."/>
        </authorList>
    </citation>
    <scope>NUCLEOTIDE SEQUENCE [LARGE SCALE GENOMIC DNA]</scope>
    <source>
        <strain evidence="2 3">NEAU-Y5</strain>
    </source>
</reference>
<dbReference type="RefSeq" id="WP_225564765.1">
    <property type="nucleotide sequence ID" value="NZ_JAIXCQ010000003.1"/>
</dbReference>
<evidence type="ECO:0000313" key="3">
    <source>
        <dbReference type="Proteomes" id="UP001319870"/>
    </source>
</evidence>
<organism evidence="2 3">
    <name type="scientific">Isoptericola luteus</name>
    <dbReference type="NCBI Taxonomy" id="2879484"/>
    <lineage>
        <taxon>Bacteria</taxon>
        <taxon>Bacillati</taxon>
        <taxon>Actinomycetota</taxon>
        <taxon>Actinomycetes</taxon>
        <taxon>Micrococcales</taxon>
        <taxon>Promicromonosporaceae</taxon>
        <taxon>Isoptericola</taxon>
    </lineage>
</organism>
<feature type="transmembrane region" description="Helical" evidence="1">
    <location>
        <begin position="54"/>
        <end position="73"/>
    </location>
</feature>
<proteinExistence type="predicted"/>
<keyword evidence="1" id="KW-0472">Membrane</keyword>
<evidence type="ECO:0000313" key="2">
    <source>
        <dbReference type="EMBL" id="MCA5893011.1"/>
    </source>
</evidence>
<accession>A0ABS7ZD92</accession>
<dbReference type="EMBL" id="JAIXCQ010000003">
    <property type="protein sequence ID" value="MCA5893011.1"/>
    <property type="molecule type" value="Genomic_DNA"/>
</dbReference>
<feature type="transmembrane region" description="Helical" evidence="1">
    <location>
        <begin position="28"/>
        <end position="48"/>
    </location>
</feature>
<dbReference type="InterPro" id="IPR019681">
    <property type="entry name" value="DUF2530"/>
</dbReference>
<keyword evidence="3" id="KW-1185">Reference proteome</keyword>
<keyword evidence="1" id="KW-1133">Transmembrane helix</keyword>
<dbReference type="Proteomes" id="UP001319870">
    <property type="component" value="Unassembled WGS sequence"/>
</dbReference>
<sequence>MPSIVRLLLQPDMRRPAPPPARVDLRRVLLGGIAAWALALAVSAVLLATSHATVTTIVTCVAGILLGGAGLLWERRNRRSYRGDD</sequence>
<keyword evidence="1" id="KW-0812">Transmembrane</keyword>
<comment type="caution">
    <text evidence="2">The sequence shown here is derived from an EMBL/GenBank/DDBJ whole genome shotgun (WGS) entry which is preliminary data.</text>
</comment>